<dbReference type="InterPro" id="IPR003959">
    <property type="entry name" value="ATPase_AAA_core"/>
</dbReference>
<dbReference type="PANTHER" id="PTHR14690">
    <property type="entry name" value="IQ MOTIF CONTAINING WITH AAA DOMAIN 1"/>
    <property type="match status" value="1"/>
</dbReference>
<dbReference type="SMART" id="SM00382">
    <property type="entry name" value="AAA"/>
    <property type="match status" value="1"/>
</dbReference>
<name>A0ABD3MB49_9STRA</name>
<dbReference type="InterPro" id="IPR052267">
    <property type="entry name" value="N-DRC_Component"/>
</dbReference>
<dbReference type="Gene3D" id="3.40.50.300">
    <property type="entry name" value="P-loop containing nucleotide triphosphate hydrolases"/>
    <property type="match status" value="1"/>
</dbReference>
<feature type="domain" description="AAA+ ATPase" evidence="2">
    <location>
        <begin position="614"/>
        <end position="774"/>
    </location>
</feature>
<dbReference type="PROSITE" id="PS50096">
    <property type="entry name" value="IQ"/>
    <property type="match status" value="1"/>
</dbReference>
<evidence type="ECO:0000256" key="1">
    <source>
        <dbReference type="SAM" id="MobiDB-lite"/>
    </source>
</evidence>
<proteinExistence type="predicted"/>
<feature type="region of interest" description="Disordered" evidence="1">
    <location>
        <begin position="354"/>
        <end position="401"/>
    </location>
</feature>
<evidence type="ECO:0000259" key="2">
    <source>
        <dbReference type="SMART" id="SM00382"/>
    </source>
</evidence>
<comment type="caution">
    <text evidence="3">The sequence shown here is derived from an EMBL/GenBank/DDBJ whole genome shotgun (WGS) entry which is preliminary data.</text>
</comment>
<keyword evidence="4" id="KW-1185">Reference proteome</keyword>
<dbReference type="EMBL" id="JALLBG020000211">
    <property type="protein sequence ID" value="KAL3759171.1"/>
    <property type="molecule type" value="Genomic_DNA"/>
</dbReference>
<dbReference type="SUPFAM" id="SSF52540">
    <property type="entry name" value="P-loop containing nucleoside triphosphate hydrolases"/>
    <property type="match status" value="1"/>
</dbReference>
<sequence length="899" mass="101592">MSSESIDVLWDESITKLKQLLQQEEVIRQNDESTTSKSTSSNYSISDAFHHFAKLYIQYTIIASDLNSCYESCLQPQKRQDIKVILEHILGRILNLRHLLVKWCPPNPDVAVATAGGGGGGGGGGEGGSSGGGAQAPFPWEYFDISREMKELSCPPSRLEMTTPNYFGEDQKDAILHRNATVIRLMEEKFGSEMKLLDSKVWAVEETATEPEDSLYRRKTAKVSNVDGGQKKVSTDETSHDLPPEQAATTIQPIIRGHLSRKLTANAKQWLDRFVGLTGSSNDDRPEFVKLEKNLIDIRERRKQEQLYCKESYDNDLLRLKDVVREEEGFAMQDELREERIKWITEQTISNNSLPESFEGFYASDESPDDKENEPKLESASKDKTVKASKDTDRTSKNQNSAEVAIVERPVLRAPPLLLDPIKHCVQIYDERWKHRNVGLNRIPSQKHDVEMAKSLIVRDQVKSELTKKIEDKLLSNILKINAVQDVSASTKKSKSKNKEKGESHKATKTGKKAGTKEKPLPGEALPGMKDKSVEEMFCVLVQHGLVFIPKGFTLKDFIGGFENDRPASLRNDEQERWIPDHPSAFQLRKSVMEYCILPLGSESIRTIIQDNENVRSILFYGPEGSGKTRMVQTIASEIGALLINLSSSSIGNSFGGKDGATALIHMAFTVAKAKEYAPVILYIDNCHEFFLGKSKRRGVKSPATIINAEMQRFQKDLLVYKNQALRKEDRVLVIGCTNVPEHSDVKLMRWKGSDGKPEKQGFFDRSLYFPRANHADREMLWKEFIRQRLSECKCKQEESSKLPTLDFDALACMSDGYNAGEILSNVDSVLTDDRVANLLSTPLSEYEFARYFPRRIQQSNDNDDDTRFLNFTRQITNLDSVWKLMHGGGAEQQTKKKK</sequence>
<dbReference type="Proteomes" id="UP001530293">
    <property type="component" value="Unassembled WGS sequence"/>
</dbReference>
<dbReference type="Pfam" id="PF00004">
    <property type="entry name" value="AAA"/>
    <property type="match status" value="1"/>
</dbReference>
<feature type="region of interest" description="Disordered" evidence="1">
    <location>
        <begin position="487"/>
        <end position="527"/>
    </location>
</feature>
<accession>A0ABD3MB49</accession>
<protein>
    <recommendedName>
        <fullName evidence="2">AAA+ ATPase domain-containing protein</fullName>
    </recommendedName>
</protein>
<dbReference type="InterPro" id="IPR027417">
    <property type="entry name" value="P-loop_NTPase"/>
</dbReference>
<feature type="compositionally biased region" description="Basic and acidic residues" evidence="1">
    <location>
        <begin position="497"/>
        <end position="506"/>
    </location>
</feature>
<organism evidence="3 4">
    <name type="scientific">Discostella pseudostelligera</name>
    <dbReference type="NCBI Taxonomy" id="259834"/>
    <lineage>
        <taxon>Eukaryota</taxon>
        <taxon>Sar</taxon>
        <taxon>Stramenopiles</taxon>
        <taxon>Ochrophyta</taxon>
        <taxon>Bacillariophyta</taxon>
        <taxon>Coscinodiscophyceae</taxon>
        <taxon>Thalassiosirophycidae</taxon>
        <taxon>Stephanodiscales</taxon>
        <taxon>Stephanodiscaceae</taxon>
        <taxon>Discostella</taxon>
    </lineage>
</organism>
<evidence type="ECO:0000313" key="3">
    <source>
        <dbReference type="EMBL" id="KAL3759171.1"/>
    </source>
</evidence>
<reference evidence="3 4" key="1">
    <citation type="submission" date="2024-10" db="EMBL/GenBank/DDBJ databases">
        <title>Updated reference genomes for cyclostephanoid diatoms.</title>
        <authorList>
            <person name="Roberts W.R."/>
            <person name="Alverson A.J."/>
        </authorList>
    </citation>
    <scope>NUCLEOTIDE SEQUENCE [LARGE SCALE GENOMIC DNA]</scope>
    <source>
        <strain evidence="3 4">AJA232-27</strain>
    </source>
</reference>
<evidence type="ECO:0000313" key="4">
    <source>
        <dbReference type="Proteomes" id="UP001530293"/>
    </source>
</evidence>
<gene>
    <name evidence="3" type="ORF">ACHAWU_001189</name>
</gene>
<dbReference type="AlphaFoldDB" id="A0ABD3MB49"/>
<dbReference type="PANTHER" id="PTHR14690:SF0">
    <property type="entry name" value="IQ MOTIF CONTAINING WITH AAA DOMAIN 1"/>
    <property type="match status" value="1"/>
</dbReference>
<feature type="compositionally biased region" description="Basic and acidic residues" evidence="1">
    <location>
        <begin position="373"/>
        <end position="396"/>
    </location>
</feature>
<dbReference type="InterPro" id="IPR003593">
    <property type="entry name" value="AAA+_ATPase"/>
</dbReference>